<name>A0A843VHN3_COLES</name>
<organism evidence="1 2">
    <name type="scientific">Colocasia esculenta</name>
    <name type="common">Wild taro</name>
    <name type="synonym">Arum esculentum</name>
    <dbReference type="NCBI Taxonomy" id="4460"/>
    <lineage>
        <taxon>Eukaryota</taxon>
        <taxon>Viridiplantae</taxon>
        <taxon>Streptophyta</taxon>
        <taxon>Embryophyta</taxon>
        <taxon>Tracheophyta</taxon>
        <taxon>Spermatophyta</taxon>
        <taxon>Magnoliopsida</taxon>
        <taxon>Liliopsida</taxon>
        <taxon>Araceae</taxon>
        <taxon>Aroideae</taxon>
        <taxon>Colocasieae</taxon>
        <taxon>Colocasia</taxon>
    </lineage>
</organism>
<feature type="non-terminal residue" evidence="1">
    <location>
        <position position="1"/>
    </location>
</feature>
<reference evidence="1" key="1">
    <citation type="submission" date="2017-07" db="EMBL/GenBank/DDBJ databases">
        <title>Taro Niue Genome Assembly and Annotation.</title>
        <authorList>
            <person name="Atibalentja N."/>
            <person name="Keating K."/>
            <person name="Fields C.J."/>
        </authorList>
    </citation>
    <scope>NUCLEOTIDE SEQUENCE</scope>
    <source>
        <strain evidence="1">Niue_2</strain>
        <tissue evidence="1">Leaf</tissue>
    </source>
</reference>
<evidence type="ECO:0000313" key="1">
    <source>
        <dbReference type="EMBL" id="MQL90939.1"/>
    </source>
</evidence>
<dbReference type="AlphaFoldDB" id="A0A843VHN3"/>
<proteinExistence type="predicted"/>
<dbReference type="EMBL" id="NMUH01001286">
    <property type="protein sequence ID" value="MQL90939.1"/>
    <property type="molecule type" value="Genomic_DNA"/>
</dbReference>
<evidence type="ECO:0000313" key="2">
    <source>
        <dbReference type="Proteomes" id="UP000652761"/>
    </source>
</evidence>
<protein>
    <submittedName>
        <fullName evidence="1">Uncharacterized protein</fullName>
    </submittedName>
</protein>
<comment type="caution">
    <text evidence="1">The sequence shown here is derived from an EMBL/GenBank/DDBJ whole genome shotgun (WGS) entry which is preliminary data.</text>
</comment>
<dbReference type="Proteomes" id="UP000652761">
    <property type="component" value="Unassembled WGS sequence"/>
</dbReference>
<keyword evidence="2" id="KW-1185">Reference proteome</keyword>
<gene>
    <name evidence="1" type="ORF">Taro_023534</name>
</gene>
<sequence>ACDRAWSIPRLSVGSPKLVSFSCFPAKLFPGYLVAGITVVGKGMGFVLDLGYWPEVEGFGLGGSRDSFLIFSLSPGKEPTMVPNLME</sequence>
<accession>A0A843VHN3</accession>